<protein>
    <submittedName>
        <fullName evidence="1">Uncharacterized protein</fullName>
    </submittedName>
</protein>
<organism evidence="1 2">
    <name type="scientific">Metallosphaera cuprina (strain Ar-4)</name>
    <dbReference type="NCBI Taxonomy" id="1006006"/>
    <lineage>
        <taxon>Archaea</taxon>
        <taxon>Thermoproteota</taxon>
        <taxon>Thermoprotei</taxon>
        <taxon>Sulfolobales</taxon>
        <taxon>Sulfolobaceae</taxon>
        <taxon>Metallosphaera</taxon>
    </lineage>
</organism>
<accession>F4G205</accession>
<keyword evidence="2" id="KW-1185">Reference proteome</keyword>
<evidence type="ECO:0000313" key="2">
    <source>
        <dbReference type="Proteomes" id="UP000007812"/>
    </source>
</evidence>
<dbReference type="KEGG" id="mcn:Mcup_0789"/>
<name>F4G205_METCR</name>
<evidence type="ECO:0000313" key="1">
    <source>
        <dbReference type="EMBL" id="AEB94894.1"/>
    </source>
</evidence>
<sequence>MIVKISLMSVIGSIIINRNGHRRLLTFFYIMCPVTDSDKT</sequence>
<dbReference type="HOGENOM" id="CLU_3282827_0_0_2"/>
<dbReference type="AlphaFoldDB" id="F4G205"/>
<dbReference type="STRING" id="1006006.Mcup_0789"/>
<dbReference type="EMBL" id="CP002656">
    <property type="protein sequence ID" value="AEB94894.1"/>
    <property type="molecule type" value="Genomic_DNA"/>
</dbReference>
<reference evidence="1 2" key="1">
    <citation type="journal article" date="2011" name="J. Bacteriol.">
        <title>Complete genome sequence of Metallosphaera cuprina, a metal sulfide-oxidizing archaeon from a hot spring.</title>
        <authorList>
            <person name="Liu L.J."/>
            <person name="You X.Y."/>
            <person name="Zheng H."/>
            <person name="Wang S."/>
            <person name="Jiang C.Y."/>
            <person name="Liu S.J."/>
        </authorList>
    </citation>
    <scope>NUCLEOTIDE SEQUENCE [LARGE SCALE GENOMIC DNA]</scope>
    <source>
        <strain evidence="1 2">Ar-4</strain>
    </source>
</reference>
<proteinExistence type="predicted"/>
<gene>
    <name evidence="1" type="ordered locus">Mcup_0789</name>
</gene>
<dbReference type="Proteomes" id="UP000007812">
    <property type="component" value="Chromosome"/>
</dbReference>